<dbReference type="HOGENOM" id="CLU_2429420_0_0_1"/>
<evidence type="ECO:0000313" key="3">
    <source>
        <dbReference type="Proteomes" id="UP000000304"/>
    </source>
</evidence>
<dbReference type="Proteomes" id="UP000000304">
    <property type="component" value="Chromosome 2R"/>
</dbReference>
<reference evidence="2 3" key="1">
    <citation type="journal article" date="2007" name="Nature">
        <title>Evolution of genes and genomes on the Drosophila phylogeny.</title>
        <authorList>
            <consortium name="Drosophila 12 Genomes Consortium"/>
            <person name="Clark A.G."/>
            <person name="Eisen M.B."/>
            <person name="Smith D.R."/>
            <person name="Bergman C.M."/>
            <person name="Oliver B."/>
            <person name="Markow T.A."/>
            <person name="Kaufman T.C."/>
            <person name="Kellis M."/>
            <person name="Gelbart W."/>
            <person name="Iyer V.N."/>
            <person name="Pollard D.A."/>
            <person name="Sackton T.B."/>
            <person name="Larracuente A.M."/>
            <person name="Singh N.D."/>
            <person name="Abad J.P."/>
            <person name="Abt D.N."/>
            <person name="Adryan B."/>
            <person name="Aguade M."/>
            <person name="Akashi H."/>
            <person name="Anderson W.W."/>
            <person name="Aquadro C.F."/>
            <person name="Ardell D.H."/>
            <person name="Arguello R."/>
            <person name="Artieri C.G."/>
            <person name="Barbash D.A."/>
            <person name="Barker D."/>
            <person name="Barsanti P."/>
            <person name="Batterham P."/>
            <person name="Batzoglou S."/>
            <person name="Begun D."/>
            <person name="Bhutkar A."/>
            <person name="Blanco E."/>
            <person name="Bosak S.A."/>
            <person name="Bradley R.K."/>
            <person name="Brand A.D."/>
            <person name="Brent M.R."/>
            <person name="Brooks A.N."/>
            <person name="Brown R.H."/>
            <person name="Butlin R.K."/>
            <person name="Caggese C."/>
            <person name="Calvi B.R."/>
            <person name="Bernardo de Carvalho A."/>
            <person name="Caspi A."/>
            <person name="Castrezana S."/>
            <person name="Celniker S.E."/>
            <person name="Chang J.L."/>
            <person name="Chapple C."/>
            <person name="Chatterji S."/>
            <person name="Chinwalla A."/>
            <person name="Civetta A."/>
            <person name="Clifton S.W."/>
            <person name="Comeron J.M."/>
            <person name="Costello J.C."/>
            <person name="Coyne J.A."/>
            <person name="Daub J."/>
            <person name="David R.G."/>
            <person name="Delcher A.L."/>
            <person name="Delehaunty K."/>
            <person name="Do C.B."/>
            <person name="Ebling H."/>
            <person name="Edwards K."/>
            <person name="Eickbush T."/>
            <person name="Evans J.D."/>
            <person name="Filipski A."/>
            <person name="Findeiss S."/>
            <person name="Freyhult E."/>
            <person name="Fulton L."/>
            <person name="Fulton R."/>
            <person name="Garcia A.C."/>
            <person name="Gardiner A."/>
            <person name="Garfield D.A."/>
            <person name="Garvin B.E."/>
            <person name="Gibson G."/>
            <person name="Gilbert D."/>
            <person name="Gnerre S."/>
            <person name="Godfrey J."/>
            <person name="Good R."/>
            <person name="Gotea V."/>
            <person name="Gravely B."/>
            <person name="Greenberg A.J."/>
            <person name="Griffiths-Jones S."/>
            <person name="Gross S."/>
            <person name="Guigo R."/>
            <person name="Gustafson E.A."/>
            <person name="Haerty W."/>
            <person name="Hahn M.W."/>
            <person name="Halligan D.L."/>
            <person name="Halpern A.L."/>
            <person name="Halter G.M."/>
            <person name="Han M.V."/>
            <person name="Heger A."/>
            <person name="Hillier L."/>
            <person name="Hinrichs A.S."/>
            <person name="Holmes I."/>
            <person name="Hoskins R.A."/>
            <person name="Hubisz M.J."/>
            <person name="Hultmark D."/>
            <person name="Huntley M.A."/>
            <person name="Jaffe D.B."/>
            <person name="Jagadeeshan S."/>
            <person name="Jeck W.R."/>
            <person name="Johnson J."/>
            <person name="Jones C.D."/>
            <person name="Jordan W.C."/>
            <person name="Karpen G.H."/>
            <person name="Kataoka E."/>
            <person name="Keightley P.D."/>
            <person name="Kheradpour P."/>
            <person name="Kirkness E.F."/>
            <person name="Koerich L.B."/>
            <person name="Kristiansen K."/>
            <person name="Kudrna D."/>
            <person name="Kulathinal R.J."/>
            <person name="Kumar S."/>
            <person name="Kwok R."/>
            <person name="Lander E."/>
            <person name="Langley C.H."/>
            <person name="Lapoint R."/>
            <person name="Lazzaro B.P."/>
            <person name="Lee S.J."/>
            <person name="Levesque L."/>
            <person name="Li R."/>
            <person name="Lin C.F."/>
            <person name="Lin M.F."/>
            <person name="Lindblad-Toh K."/>
            <person name="Llopart A."/>
            <person name="Long M."/>
            <person name="Low L."/>
            <person name="Lozovsky E."/>
            <person name="Lu J."/>
            <person name="Luo M."/>
            <person name="Machado C.A."/>
            <person name="Makalowski W."/>
            <person name="Marzo M."/>
            <person name="Matsuda M."/>
            <person name="Matzkin L."/>
            <person name="McAllister B."/>
            <person name="McBride C.S."/>
            <person name="McKernan B."/>
            <person name="McKernan K."/>
            <person name="Mendez-Lago M."/>
            <person name="Minx P."/>
            <person name="Mollenhauer M.U."/>
            <person name="Montooth K."/>
            <person name="Mount S.M."/>
            <person name="Mu X."/>
            <person name="Myers E."/>
            <person name="Negre B."/>
            <person name="Newfeld S."/>
            <person name="Nielsen R."/>
            <person name="Noor M.A."/>
            <person name="O'Grady P."/>
            <person name="Pachter L."/>
            <person name="Papaceit M."/>
            <person name="Parisi M.J."/>
            <person name="Parisi M."/>
            <person name="Parts L."/>
            <person name="Pedersen J.S."/>
            <person name="Pesole G."/>
            <person name="Phillippy A.M."/>
            <person name="Ponting C.P."/>
            <person name="Pop M."/>
            <person name="Porcelli D."/>
            <person name="Powell J.R."/>
            <person name="Prohaska S."/>
            <person name="Pruitt K."/>
            <person name="Puig M."/>
            <person name="Quesneville H."/>
            <person name="Ram K.R."/>
            <person name="Rand D."/>
            <person name="Rasmussen M.D."/>
            <person name="Reed L.K."/>
            <person name="Reenan R."/>
            <person name="Reily A."/>
            <person name="Remington K.A."/>
            <person name="Rieger T.T."/>
            <person name="Ritchie M.G."/>
            <person name="Robin C."/>
            <person name="Rogers Y.H."/>
            <person name="Rohde C."/>
            <person name="Rozas J."/>
            <person name="Rubenfield M.J."/>
            <person name="Ruiz A."/>
            <person name="Russo S."/>
            <person name="Salzberg S.L."/>
            <person name="Sanchez-Gracia A."/>
            <person name="Saranga D.J."/>
            <person name="Sato H."/>
            <person name="Schaeffer S.W."/>
            <person name="Schatz M.C."/>
            <person name="Schlenke T."/>
            <person name="Schwartz R."/>
            <person name="Segarra C."/>
            <person name="Singh R.S."/>
            <person name="Sirot L."/>
            <person name="Sirota M."/>
            <person name="Sisneros N.B."/>
            <person name="Smith C.D."/>
            <person name="Smith T.F."/>
            <person name="Spieth J."/>
            <person name="Stage D.E."/>
            <person name="Stark A."/>
            <person name="Stephan W."/>
            <person name="Strausberg R.L."/>
            <person name="Strempel S."/>
            <person name="Sturgill D."/>
            <person name="Sutton G."/>
            <person name="Sutton G.G."/>
            <person name="Tao W."/>
            <person name="Teichmann S."/>
            <person name="Tobari Y.N."/>
            <person name="Tomimura Y."/>
            <person name="Tsolas J.M."/>
            <person name="Valente V.L."/>
            <person name="Venter E."/>
            <person name="Venter J.C."/>
            <person name="Vicario S."/>
            <person name="Vieira F.G."/>
            <person name="Vilella A.J."/>
            <person name="Villasante A."/>
            <person name="Walenz B."/>
            <person name="Wang J."/>
            <person name="Wasserman M."/>
            <person name="Watts T."/>
            <person name="Wilson D."/>
            <person name="Wilson R.K."/>
            <person name="Wing R.A."/>
            <person name="Wolfner M.F."/>
            <person name="Wong A."/>
            <person name="Wong G.K."/>
            <person name="Wu C.I."/>
            <person name="Wu G."/>
            <person name="Yamamoto D."/>
            <person name="Yang H.P."/>
            <person name="Yang S.P."/>
            <person name="Yorke J.A."/>
            <person name="Yoshida K."/>
            <person name="Zdobnov E."/>
            <person name="Zhang P."/>
            <person name="Zhang Y."/>
            <person name="Zimin A.V."/>
            <person name="Baldwin J."/>
            <person name="Abdouelleil A."/>
            <person name="Abdulkadir J."/>
            <person name="Abebe A."/>
            <person name="Abera B."/>
            <person name="Abreu J."/>
            <person name="Acer S.C."/>
            <person name="Aftuck L."/>
            <person name="Alexander A."/>
            <person name="An P."/>
            <person name="Anderson E."/>
            <person name="Anderson S."/>
            <person name="Arachi H."/>
            <person name="Azer M."/>
            <person name="Bachantsang P."/>
            <person name="Barry A."/>
            <person name="Bayul T."/>
            <person name="Berlin A."/>
            <person name="Bessette D."/>
            <person name="Bloom T."/>
            <person name="Blye J."/>
            <person name="Boguslavskiy L."/>
            <person name="Bonnet C."/>
            <person name="Boukhgalter B."/>
            <person name="Bourzgui I."/>
            <person name="Brown A."/>
            <person name="Cahill P."/>
            <person name="Channer S."/>
            <person name="Cheshatsang Y."/>
            <person name="Chuda L."/>
            <person name="Citroen M."/>
            <person name="Collymore A."/>
            <person name="Cooke P."/>
            <person name="Costello M."/>
            <person name="D'Aco K."/>
            <person name="Daza R."/>
            <person name="De Haan G."/>
            <person name="DeGray S."/>
            <person name="DeMaso C."/>
            <person name="Dhargay N."/>
            <person name="Dooley K."/>
            <person name="Dooley E."/>
            <person name="Doricent M."/>
            <person name="Dorje P."/>
            <person name="Dorjee K."/>
            <person name="Dupes A."/>
            <person name="Elong R."/>
            <person name="Falk J."/>
            <person name="Farina A."/>
            <person name="Faro S."/>
            <person name="Ferguson D."/>
            <person name="Fisher S."/>
            <person name="Foley C.D."/>
            <person name="Franke A."/>
            <person name="Friedrich D."/>
            <person name="Gadbois L."/>
            <person name="Gearin G."/>
            <person name="Gearin C.R."/>
            <person name="Giannoukos G."/>
            <person name="Goode T."/>
            <person name="Graham J."/>
            <person name="Grandbois E."/>
            <person name="Grewal S."/>
            <person name="Gyaltsen K."/>
            <person name="Hafez N."/>
            <person name="Hagos B."/>
            <person name="Hall J."/>
            <person name="Henson C."/>
            <person name="Hollinger A."/>
            <person name="Honan T."/>
            <person name="Huard M.D."/>
            <person name="Hughes L."/>
            <person name="Hurhula B."/>
            <person name="Husby M.E."/>
            <person name="Kamat A."/>
            <person name="Kanga B."/>
            <person name="Kashin S."/>
            <person name="Khazanovich D."/>
            <person name="Kisner P."/>
            <person name="Lance K."/>
            <person name="Lara M."/>
            <person name="Lee W."/>
            <person name="Lennon N."/>
            <person name="Letendre F."/>
            <person name="LeVine R."/>
            <person name="Lipovsky A."/>
            <person name="Liu X."/>
            <person name="Liu J."/>
            <person name="Liu S."/>
            <person name="Lokyitsang T."/>
            <person name="Lokyitsang Y."/>
            <person name="Lubonja R."/>
            <person name="Lui A."/>
            <person name="MacDonald P."/>
            <person name="Magnisalis V."/>
            <person name="Maru K."/>
            <person name="Matthews C."/>
            <person name="McCusker W."/>
            <person name="McDonough S."/>
            <person name="Mehta T."/>
            <person name="Meldrim J."/>
            <person name="Meneus L."/>
            <person name="Mihai O."/>
            <person name="Mihalev A."/>
            <person name="Mihova T."/>
            <person name="Mittelman R."/>
            <person name="Mlenga V."/>
            <person name="Montmayeur A."/>
            <person name="Mulrain L."/>
            <person name="Navidi A."/>
            <person name="Naylor J."/>
            <person name="Negash T."/>
            <person name="Nguyen T."/>
            <person name="Nguyen N."/>
            <person name="Nicol R."/>
            <person name="Norbu C."/>
            <person name="Norbu N."/>
            <person name="Novod N."/>
            <person name="O'Neill B."/>
            <person name="Osman S."/>
            <person name="Markiewicz E."/>
            <person name="Oyono O.L."/>
            <person name="Patti C."/>
            <person name="Phunkhang P."/>
            <person name="Pierre F."/>
            <person name="Priest M."/>
            <person name="Raghuraman S."/>
            <person name="Rege F."/>
            <person name="Reyes R."/>
            <person name="Rise C."/>
            <person name="Rogov P."/>
            <person name="Ross K."/>
            <person name="Ryan E."/>
            <person name="Settipalli S."/>
            <person name="Shea T."/>
            <person name="Sherpa N."/>
            <person name="Shi L."/>
            <person name="Shih D."/>
            <person name="Sparrow T."/>
            <person name="Spaulding J."/>
            <person name="Stalker J."/>
            <person name="Stange-Thomann N."/>
            <person name="Stavropoulos S."/>
            <person name="Stone C."/>
            <person name="Strader C."/>
            <person name="Tesfaye S."/>
            <person name="Thomson T."/>
            <person name="Thoulutsang Y."/>
            <person name="Thoulutsang D."/>
            <person name="Topham K."/>
            <person name="Topping I."/>
            <person name="Tsamla T."/>
            <person name="Vassiliev H."/>
            <person name="Vo A."/>
            <person name="Wangchuk T."/>
            <person name="Wangdi T."/>
            <person name="Weiand M."/>
            <person name="Wilkinson J."/>
            <person name="Wilson A."/>
            <person name="Yadav S."/>
            <person name="Young G."/>
            <person name="Yu Q."/>
            <person name="Zembek L."/>
            <person name="Zhong D."/>
            <person name="Zimmer A."/>
            <person name="Zwirko Z."/>
            <person name="Jaffe D.B."/>
            <person name="Alvarez P."/>
            <person name="Brockman W."/>
            <person name="Butler J."/>
            <person name="Chin C."/>
            <person name="Gnerre S."/>
            <person name="Grabherr M."/>
            <person name="Kleber M."/>
            <person name="Mauceli E."/>
            <person name="MacCallum I."/>
        </authorList>
    </citation>
    <scope>NUCLEOTIDE SEQUENCE [LARGE SCALE GENOMIC DNA]</scope>
    <source>
        <strain evidence="3">white501</strain>
    </source>
</reference>
<evidence type="ECO:0000313" key="2">
    <source>
        <dbReference type="EMBL" id="EDX07637.1"/>
    </source>
</evidence>
<dbReference type="AlphaFoldDB" id="B4QCB3"/>
<protein>
    <submittedName>
        <fullName evidence="2">GD25404</fullName>
    </submittedName>
</protein>
<accession>B4QCB3</accession>
<evidence type="ECO:0000256" key="1">
    <source>
        <dbReference type="SAM" id="MobiDB-lite"/>
    </source>
</evidence>
<feature type="region of interest" description="Disordered" evidence="1">
    <location>
        <begin position="67"/>
        <end position="91"/>
    </location>
</feature>
<proteinExistence type="predicted"/>
<sequence length="91" mass="10376">MSRELVVRSPECEARTSSPNNLSIKIARARLCATWLRSRTPTPAPTRSPTLAESLVTMFSPFIANLQRRQAQPKNRNSNELAVEREHERDM</sequence>
<gene>
    <name evidence="2" type="primary">Dsim\GD25404</name>
    <name evidence="2" type="ORF">Dsim_GD25404</name>
</gene>
<name>B4QCB3_DROSI</name>
<organism evidence="2 3">
    <name type="scientific">Drosophila simulans</name>
    <name type="common">Fruit fly</name>
    <dbReference type="NCBI Taxonomy" id="7240"/>
    <lineage>
        <taxon>Eukaryota</taxon>
        <taxon>Metazoa</taxon>
        <taxon>Ecdysozoa</taxon>
        <taxon>Arthropoda</taxon>
        <taxon>Hexapoda</taxon>
        <taxon>Insecta</taxon>
        <taxon>Pterygota</taxon>
        <taxon>Neoptera</taxon>
        <taxon>Endopterygota</taxon>
        <taxon>Diptera</taxon>
        <taxon>Brachycera</taxon>
        <taxon>Muscomorpha</taxon>
        <taxon>Ephydroidea</taxon>
        <taxon>Drosophilidae</taxon>
        <taxon>Drosophila</taxon>
        <taxon>Sophophora</taxon>
    </lineage>
</organism>
<dbReference type="EMBL" id="CM000362">
    <property type="protein sequence ID" value="EDX07637.1"/>
    <property type="molecule type" value="Genomic_DNA"/>
</dbReference>
<feature type="compositionally biased region" description="Basic and acidic residues" evidence="1">
    <location>
        <begin position="82"/>
        <end position="91"/>
    </location>
</feature>
<feature type="compositionally biased region" description="Polar residues" evidence="1">
    <location>
        <begin position="67"/>
        <end position="80"/>
    </location>
</feature>
<keyword evidence="3" id="KW-1185">Reference proteome</keyword>